<reference evidence="3" key="1">
    <citation type="journal article" date="2022" name="Int. J. Mol. Sci.">
        <title>Draft Genome of Tanacetum Coccineum: Genomic Comparison of Closely Related Tanacetum-Family Plants.</title>
        <authorList>
            <person name="Yamashiro T."/>
            <person name="Shiraishi A."/>
            <person name="Nakayama K."/>
            <person name="Satake H."/>
        </authorList>
    </citation>
    <scope>NUCLEOTIDE SEQUENCE</scope>
</reference>
<organism evidence="3 4">
    <name type="scientific">Tanacetum coccineum</name>
    <dbReference type="NCBI Taxonomy" id="301880"/>
    <lineage>
        <taxon>Eukaryota</taxon>
        <taxon>Viridiplantae</taxon>
        <taxon>Streptophyta</taxon>
        <taxon>Embryophyta</taxon>
        <taxon>Tracheophyta</taxon>
        <taxon>Spermatophyta</taxon>
        <taxon>Magnoliopsida</taxon>
        <taxon>eudicotyledons</taxon>
        <taxon>Gunneridae</taxon>
        <taxon>Pentapetalae</taxon>
        <taxon>asterids</taxon>
        <taxon>campanulids</taxon>
        <taxon>Asterales</taxon>
        <taxon>Asteraceae</taxon>
        <taxon>Asteroideae</taxon>
        <taxon>Anthemideae</taxon>
        <taxon>Anthemidinae</taxon>
        <taxon>Tanacetum</taxon>
    </lineage>
</organism>
<proteinExistence type="predicted"/>
<evidence type="ECO:0000313" key="4">
    <source>
        <dbReference type="Proteomes" id="UP001151760"/>
    </source>
</evidence>
<evidence type="ECO:0000313" key="3">
    <source>
        <dbReference type="EMBL" id="GJS75242.1"/>
    </source>
</evidence>
<feature type="coiled-coil region" evidence="1">
    <location>
        <begin position="82"/>
        <end position="127"/>
    </location>
</feature>
<protein>
    <submittedName>
        <fullName evidence="3">Uncharacterized protein</fullName>
    </submittedName>
</protein>
<keyword evidence="4" id="KW-1185">Reference proteome</keyword>
<sequence>MVTYPRYTQAAEILKLKARIKKLEKKCKPSISHHKAWLRPDVSTARPDVGTDRQEIGTVDPTTPPTTSIFDDEDITIAQSLIKMKEEKAKEKRNQIERDEELAHKLHKEELAEIARIQEEKATQEEASRVAIMEMFDEVQASIDVDALFAANLQQEEREEYIIEEREKFLAETIAAQRKFIAA</sequence>
<dbReference type="Proteomes" id="UP001151760">
    <property type="component" value="Unassembled WGS sequence"/>
</dbReference>
<dbReference type="EMBL" id="BQNB010010290">
    <property type="protein sequence ID" value="GJS75242.1"/>
    <property type="molecule type" value="Genomic_DNA"/>
</dbReference>
<evidence type="ECO:0000256" key="1">
    <source>
        <dbReference type="SAM" id="Coils"/>
    </source>
</evidence>
<reference evidence="3" key="2">
    <citation type="submission" date="2022-01" db="EMBL/GenBank/DDBJ databases">
        <authorList>
            <person name="Yamashiro T."/>
            <person name="Shiraishi A."/>
            <person name="Satake H."/>
            <person name="Nakayama K."/>
        </authorList>
    </citation>
    <scope>NUCLEOTIDE SEQUENCE</scope>
</reference>
<accession>A0ABQ4YCX4</accession>
<comment type="caution">
    <text evidence="3">The sequence shown here is derived from an EMBL/GenBank/DDBJ whole genome shotgun (WGS) entry which is preliminary data.</text>
</comment>
<name>A0ABQ4YCX4_9ASTR</name>
<keyword evidence="1" id="KW-0175">Coiled coil</keyword>
<gene>
    <name evidence="3" type="ORF">Tco_0725123</name>
</gene>
<feature type="region of interest" description="Disordered" evidence="2">
    <location>
        <begin position="43"/>
        <end position="67"/>
    </location>
</feature>
<evidence type="ECO:0000256" key="2">
    <source>
        <dbReference type="SAM" id="MobiDB-lite"/>
    </source>
</evidence>